<dbReference type="InterPro" id="IPR036318">
    <property type="entry name" value="FAD-bd_PCMH-like_sf"/>
</dbReference>
<dbReference type="Gene3D" id="3.40.462.20">
    <property type="match status" value="1"/>
</dbReference>
<dbReference type="AlphaFoldDB" id="F9G4D8"/>
<dbReference type="Gene3D" id="3.30.465.10">
    <property type="match status" value="1"/>
</dbReference>
<dbReference type="InterPro" id="IPR016169">
    <property type="entry name" value="FAD-bd_PCMH_sub2"/>
</dbReference>
<protein>
    <submittedName>
        <fullName evidence="1">Uncharacterized protein</fullName>
    </submittedName>
</protein>
<evidence type="ECO:0000313" key="1">
    <source>
        <dbReference type="EMBL" id="EGU75977.1"/>
    </source>
</evidence>
<dbReference type="SUPFAM" id="SSF56176">
    <property type="entry name" value="FAD-binding/transporter-associated domain-like"/>
    <property type="match status" value="1"/>
</dbReference>
<sequence>MSNGGGPSISSQNTDPFWALRGGGGRTWGVVTSVTVLAFKYPPIVTFYLSGGAPFGNESYWEAVKHFHAFLLNLNDSGGNMYYWLLPDLKDAQLGHVSAMIASGGFGNVSSKATIDRLMGPFVKELEAITGLPFNYTSTLSRKASTMYTATNDRPDEVGRHDA</sequence>
<reference evidence="1" key="1">
    <citation type="journal article" date="2012" name="Mol. Plant Microbe Interact.">
        <title>A highly conserved effector in Fusarium oxysporum is required for full virulence on Arabidopsis.</title>
        <authorList>
            <person name="Thatcher L.F."/>
            <person name="Gardiner D.M."/>
            <person name="Kazan K."/>
            <person name="Manners J."/>
        </authorList>
    </citation>
    <scope>NUCLEOTIDE SEQUENCE [LARGE SCALE GENOMIC DNA]</scope>
    <source>
        <strain evidence="1">Fo5176</strain>
    </source>
</reference>
<dbReference type="STRING" id="660025.F9G4D8"/>
<name>F9G4D8_FUSOF</name>
<comment type="caution">
    <text evidence="1">The sequence shown here is derived from an EMBL/GenBank/DDBJ whole genome shotgun (WGS) entry which is preliminary data.</text>
</comment>
<organism evidence="1">
    <name type="scientific">Fusarium oxysporum (strain Fo5176)</name>
    <name type="common">Fusarium vascular wilt</name>
    <dbReference type="NCBI Taxonomy" id="660025"/>
    <lineage>
        <taxon>Eukaryota</taxon>
        <taxon>Fungi</taxon>
        <taxon>Dikarya</taxon>
        <taxon>Ascomycota</taxon>
        <taxon>Pezizomycotina</taxon>
        <taxon>Sordariomycetes</taxon>
        <taxon>Hypocreomycetidae</taxon>
        <taxon>Hypocreales</taxon>
        <taxon>Nectriaceae</taxon>
        <taxon>Fusarium</taxon>
        <taxon>Fusarium oxysporum species complex</taxon>
    </lineage>
</organism>
<dbReference type="EMBL" id="AFQF01003373">
    <property type="protein sequence ID" value="EGU75977.1"/>
    <property type="molecule type" value="Genomic_DNA"/>
</dbReference>
<dbReference type="OrthoDB" id="9983560at2759"/>
<proteinExistence type="predicted"/>
<accession>F9G4D8</accession>
<dbReference type="GO" id="GO:0050660">
    <property type="term" value="F:flavin adenine dinucleotide binding"/>
    <property type="evidence" value="ECO:0007669"/>
    <property type="project" value="InterPro"/>
</dbReference>
<gene>
    <name evidence="1" type="ORF">FOXB_13520</name>
</gene>